<dbReference type="SUPFAM" id="SSF53383">
    <property type="entry name" value="PLP-dependent transferases"/>
    <property type="match status" value="1"/>
</dbReference>
<keyword evidence="7" id="KW-0456">Lyase</keyword>
<dbReference type="Pfam" id="PF01053">
    <property type="entry name" value="Cys_Met_Meta_PP"/>
    <property type="match status" value="1"/>
</dbReference>
<dbReference type="InterPro" id="IPR015422">
    <property type="entry name" value="PyrdxlP-dep_Trfase_small"/>
</dbReference>
<feature type="modified residue" description="N6-(pyridoxal phosphate)lysine" evidence="8">
    <location>
        <position position="195"/>
    </location>
</feature>
<dbReference type="InterPro" id="IPR015421">
    <property type="entry name" value="PyrdxlP-dep_Trfase_major"/>
</dbReference>
<dbReference type="Gene3D" id="3.90.1150.10">
    <property type="entry name" value="Aspartate Aminotransferase, domain 1"/>
    <property type="match status" value="1"/>
</dbReference>
<gene>
    <name evidence="10" type="primary">metC-2</name>
    <name evidence="10" type="ORF">GCM10007043_12840</name>
</gene>
<keyword evidence="4" id="KW-0028">Amino-acid biosynthesis</keyword>
<evidence type="ECO:0000256" key="1">
    <source>
        <dbReference type="ARBA" id="ARBA00001933"/>
    </source>
</evidence>
<dbReference type="Gene3D" id="3.40.640.10">
    <property type="entry name" value="Type I PLP-dependent aspartate aminotransferase-like (Major domain)"/>
    <property type="match status" value="1"/>
</dbReference>
<evidence type="ECO:0000256" key="3">
    <source>
        <dbReference type="ARBA" id="ARBA00012224"/>
    </source>
</evidence>
<sequence>MEFATRLIHPGKEIDPVTGASSVPIFLASTYHHASLDEPPAFDYARSGNPTRAALEEAAAQLEGGAAAFAFSSGMAAIASVLMLFSAGDHLIASEDVYGGTYRLLTTVLARLGIATTFVDTTDPERVAAAVRPNTKALYIETPSNPTLKITDLRAMVAIARRHGLLTIVDNTFLTPYRQRPLELGCDIVVHSATKFLSGHSDVVAGLAVVRDPELGRRLYAVQNAVGAVLGVQDSWLLLRGLKTLKVRLDQAERTAAQLAAWLKTHPAVQRVYYPGLSDHPGHATHRAQATGDGAVLAFDLGSAEAVRRFVQAVRLPLVAVSLGAVESILTYPARMSHAAMPSEVRRARGIGDGLLRLSVGLEALEDLQADLAQALEATSAALPQR</sequence>
<dbReference type="GO" id="GO:0019346">
    <property type="term" value="P:transsulfuration"/>
    <property type="evidence" value="ECO:0007669"/>
    <property type="project" value="InterPro"/>
</dbReference>
<reference evidence="10" key="2">
    <citation type="submission" date="2020-09" db="EMBL/GenBank/DDBJ databases">
        <authorList>
            <person name="Sun Q."/>
            <person name="Ohkuma M."/>
        </authorList>
    </citation>
    <scope>NUCLEOTIDE SEQUENCE</scope>
    <source>
        <strain evidence="10">JCM 14719</strain>
    </source>
</reference>
<dbReference type="InterPro" id="IPR015424">
    <property type="entry name" value="PyrdxlP-dep_Trfase"/>
</dbReference>
<name>A0A8J3FAB0_9BACI</name>
<dbReference type="GO" id="GO:0030170">
    <property type="term" value="F:pyridoxal phosphate binding"/>
    <property type="evidence" value="ECO:0007669"/>
    <property type="project" value="InterPro"/>
</dbReference>
<dbReference type="FunFam" id="3.90.1150.10:FF:000033">
    <property type="entry name" value="Cystathionine gamma-synthase"/>
    <property type="match status" value="1"/>
</dbReference>
<comment type="similarity">
    <text evidence="2 9">Belongs to the trans-sulfuration enzymes family.</text>
</comment>
<dbReference type="GO" id="GO:0005737">
    <property type="term" value="C:cytoplasm"/>
    <property type="evidence" value="ECO:0007669"/>
    <property type="project" value="TreeGrafter"/>
</dbReference>
<keyword evidence="11" id="KW-1185">Reference proteome</keyword>
<accession>A0A8J3FAB0</accession>
<evidence type="ECO:0000256" key="5">
    <source>
        <dbReference type="ARBA" id="ARBA00022898"/>
    </source>
</evidence>
<evidence type="ECO:0000256" key="7">
    <source>
        <dbReference type="ARBA" id="ARBA00023239"/>
    </source>
</evidence>
<evidence type="ECO:0000313" key="10">
    <source>
        <dbReference type="EMBL" id="GGK00231.1"/>
    </source>
</evidence>
<dbReference type="PROSITE" id="PS00868">
    <property type="entry name" value="CYS_MET_METAB_PP"/>
    <property type="match status" value="1"/>
</dbReference>
<organism evidence="10 11">
    <name type="scientific">Calditerricola satsumensis</name>
    <dbReference type="NCBI Taxonomy" id="373054"/>
    <lineage>
        <taxon>Bacteria</taxon>
        <taxon>Bacillati</taxon>
        <taxon>Bacillota</taxon>
        <taxon>Bacilli</taxon>
        <taxon>Bacillales</taxon>
        <taxon>Bacillaceae</taxon>
        <taxon>Calditerricola</taxon>
    </lineage>
</organism>
<protein>
    <recommendedName>
        <fullName evidence="3">cysteine-S-conjugate beta-lyase</fullName>
        <ecNumber evidence="3">4.4.1.13</ecNumber>
    </recommendedName>
</protein>
<dbReference type="EC" id="4.4.1.13" evidence="3"/>
<dbReference type="AlphaFoldDB" id="A0A8J3FAB0"/>
<dbReference type="EMBL" id="BMOF01000022">
    <property type="protein sequence ID" value="GGK00231.1"/>
    <property type="molecule type" value="Genomic_DNA"/>
</dbReference>
<reference evidence="10" key="1">
    <citation type="journal article" date="2014" name="Int. J. Syst. Evol. Microbiol.">
        <title>Complete genome sequence of Corynebacterium casei LMG S-19264T (=DSM 44701T), isolated from a smear-ripened cheese.</title>
        <authorList>
            <consortium name="US DOE Joint Genome Institute (JGI-PGF)"/>
            <person name="Walter F."/>
            <person name="Albersmeier A."/>
            <person name="Kalinowski J."/>
            <person name="Ruckert C."/>
        </authorList>
    </citation>
    <scope>NUCLEOTIDE SEQUENCE</scope>
    <source>
        <strain evidence="10">JCM 14719</strain>
    </source>
</reference>
<dbReference type="InterPro" id="IPR000277">
    <property type="entry name" value="Cys/Met-Metab_PyrdxlP-dep_enz"/>
</dbReference>
<comment type="cofactor">
    <cofactor evidence="1 9">
        <name>pyridoxal 5'-phosphate</name>
        <dbReference type="ChEBI" id="CHEBI:597326"/>
    </cofactor>
</comment>
<comment type="caution">
    <text evidence="10">The sequence shown here is derived from an EMBL/GenBank/DDBJ whole genome shotgun (WGS) entry which is preliminary data.</text>
</comment>
<evidence type="ECO:0000256" key="8">
    <source>
        <dbReference type="PIRSR" id="PIRSR001434-2"/>
    </source>
</evidence>
<keyword evidence="6" id="KW-0486">Methionine biosynthesis</keyword>
<dbReference type="CDD" id="cd00614">
    <property type="entry name" value="CGS_like"/>
    <property type="match status" value="1"/>
</dbReference>
<dbReference type="RefSeq" id="WP_188817233.1">
    <property type="nucleotide sequence ID" value="NZ_BMOF01000022.1"/>
</dbReference>
<dbReference type="PIRSF" id="PIRSF001434">
    <property type="entry name" value="CGS"/>
    <property type="match status" value="1"/>
</dbReference>
<evidence type="ECO:0000313" key="11">
    <source>
        <dbReference type="Proteomes" id="UP000637720"/>
    </source>
</evidence>
<dbReference type="InterPro" id="IPR054542">
    <property type="entry name" value="Cys_met_metab_PP"/>
</dbReference>
<keyword evidence="5 8" id="KW-0663">Pyridoxal phosphate</keyword>
<evidence type="ECO:0000256" key="2">
    <source>
        <dbReference type="ARBA" id="ARBA00009077"/>
    </source>
</evidence>
<dbReference type="PANTHER" id="PTHR11808">
    <property type="entry name" value="TRANS-SULFURATION ENZYME FAMILY MEMBER"/>
    <property type="match status" value="1"/>
</dbReference>
<evidence type="ECO:0000256" key="4">
    <source>
        <dbReference type="ARBA" id="ARBA00022605"/>
    </source>
</evidence>
<dbReference type="FunFam" id="3.40.640.10:FF:000009">
    <property type="entry name" value="Cystathionine gamma-synthase homolog"/>
    <property type="match status" value="1"/>
</dbReference>
<proteinExistence type="inferred from homology"/>
<dbReference type="Proteomes" id="UP000637720">
    <property type="component" value="Unassembled WGS sequence"/>
</dbReference>
<dbReference type="PANTHER" id="PTHR11808:SF50">
    <property type="entry name" value="CYSTATHIONINE BETA-LYASE"/>
    <property type="match status" value="1"/>
</dbReference>
<dbReference type="GO" id="GO:0009086">
    <property type="term" value="P:methionine biosynthetic process"/>
    <property type="evidence" value="ECO:0007669"/>
    <property type="project" value="UniProtKB-KW"/>
</dbReference>
<dbReference type="GO" id="GO:0047804">
    <property type="term" value="F:cysteine-S-conjugate beta-lyase activity"/>
    <property type="evidence" value="ECO:0007669"/>
    <property type="project" value="UniProtKB-EC"/>
</dbReference>
<evidence type="ECO:0000256" key="9">
    <source>
        <dbReference type="RuleBase" id="RU362118"/>
    </source>
</evidence>
<evidence type="ECO:0000256" key="6">
    <source>
        <dbReference type="ARBA" id="ARBA00023167"/>
    </source>
</evidence>